<gene>
    <name evidence="3" type="ORF">UCRPA7_6746</name>
</gene>
<dbReference type="RefSeq" id="XP_007917473.1">
    <property type="nucleotide sequence ID" value="XM_007919282.1"/>
</dbReference>
<keyword evidence="2" id="KW-0472">Membrane</keyword>
<dbReference type="eggNOG" id="ENOG502RZT9">
    <property type="taxonomic scope" value="Eukaryota"/>
</dbReference>
<feature type="compositionally biased region" description="Low complexity" evidence="1">
    <location>
        <begin position="7"/>
        <end position="24"/>
    </location>
</feature>
<evidence type="ECO:0000313" key="4">
    <source>
        <dbReference type="Proteomes" id="UP000014074"/>
    </source>
</evidence>
<feature type="transmembrane region" description="Helical" evidence="2">
    <location>
        <begin position="313"/>
        <end position="334"/>
    </location>
</feature>
<dbReference type="GeneID" id="19327435"/>
<name>R8BEN5_PHAM7</name>
<keyword evidence="2" id="KW-1133">Transmembrane helix</keyword>
<dbReference type="OrthoDB" id="5394254at2759"/>
<dbReference type="EMBL" id="KB933261">
    <property type="protein sequence ID" value="EON97750.1"/>
    <property type="molecule type" value="Genomic_DNA"/>
</dbReference>
<feature type="transmembrane region" description="Helical" evidence="2">
    <location>
        <begin position="340"/>
        <end position="360"/>
    </location>
</feature>
<dbReference type="KEGG" id="tmn:UCRPA7_6746"/>
<sequence>MARTKQVPSARAPEPVEEAPAVSSTALDEKTIIKADDVERSPAAAGATASTSEQRTSKLPLPLQFPLVAILSFSISSLGYSFLNEYSKGELATIARSLQSSQEVALLASWRLLELALGWFGKYDSYDLAALNVLSHGPPFFLMTAFYGIRPGTAAACLGVDVLSSFLPFLLLRPLSGAHAGSPTVANREIIVDRSIQAYTTLLAGAIYSVVLFFSYQTYLPKALVLYFDGIPSIEPAYASASVLNSAPAASLALLIGLAARTFIFTPYEATGHTAQDDEVAQFDPASATLAETLYWNLWGYTAQTKVAITRTAVAMALTGVNTYLNCLLSINGIESTGAALYASVWVLAAFLTGVGLGVVGRE</sequence>
<feature type="transmembrane region" description="Helical" evidence="2">
    <location>
        <begin position="237"/>
        <end position="260"/>
    </location>
</feature>
<accession>R8BEN5</accession>
<evidence type="ECO:0000313" key="3">
    <source>
        <dbReference type="EMBL" id="EON97750.1"/>
    </source>
</evidence>
<reference evidence="4" key="1">
    <citation type="journal article" date="2013" name="Genome Announc.">
        <title>Draft genome sequence of the ascomycete Phaeoacremonium aleophilum strain UCR-PA7, a causal agent of the esca disease complex in grapevines.</title>
        <authorList>
            <person name="Blanco-Ulate B."/>
            <person name="Rolshausen P."/>
            <person name="Cantu D."/>
        </authorList>
    </citation>
    <scope>NUCLEOTIDE SEQUENCE [LARGE SCALE GENOMIC DNA]</scope>
    <source>
        <strain evidence="4">UCR-PA7</strain>
    </source>
</reference>
<feature type="region of interest" description="Disordered" evidence="1">
    <location>
        <begin position="1"/>
        <end position="28"/>
    </location>
</feature>
<protein>
    <submittedName>
        <fullName evidence="3">Uncharacterized protein</fullName>
    </submittedName>
</protein>
<evidence type="ECO:0000256" key="1">
    <source>
        <dbReference type="SAM" id="MobiDB-lite"/>
    </source>
</evidence>
<dbReference type="Proteomes" id="UP000014074">
    <property type="component" value="Unassembled WGS sequence"/>
</dbReference>
<dbReference type="AlphaFoldDB" id="R8BEN5"/>
<keyword evidence="2" id="KW-0812">Transmembrane</keyword>
<organism evidence="3 4">
    <name type="scientific">Phaeoacremonium minimum (strain UCR-PA7)</name>
    <name type="common">Esca disease fungus</name>
    <name type="synonym">Togninia minima</name>
    <dbReference type="NCBI Taxonomy" id="1286976"/>
    <lineage>
        <taxon>Eukaryota</taxon>
        <taxon>Fungi</taxon>
        <taxon>Dikarya</taxon>
        <taxon>Ascomycota</taxon>
        <taxon>Pezizomycotina</taxon>
        <taxon>Sordariomycetes</taxon>
        <taxon>Sordariomycetidae</taxon>
        <taxon>Togniniales</taxon>
        <taxon>Togniniaceae</taxon>
        <taxon>Phaeoacremonium</taxon>
    </lineage>
</organism>
<dbReference type="HOGENOM" id="CLU_042059_1_1_1"/>
<evidence type="ECO:0000256" key="2">
    <source>
        <dbReference type="SAM" id="Phobius"/>
    </source>
</evidence>
<keyword evidence="4" id="KW-1185">Reference proteome</keyword>
<proteinExistence type="predicted"/>
<feature type="transmembrane region" description="Helical" evidence="2">
    <location>
        <begin position="198"/>
        <end position="217"/>
    </location>
</feature>